<keyword evidence="2" id="KW-1185">Reference proteome</keyword>
<accession>A0ABQ9V1J2</accession>
<reference evidence="1 2" key="1">
    <citation type="submission" date="2023-05" db="EMBL/GenBank/DDBJ databases">
        <title>B98-5 Cell Line De Novo Hybrid Assembly: An Optical Mapping Approach.</title>
        <authorList>
            <person name="Kananen K."/>
            <person name="Auerbach J.A."/>
            <person name="Kautto E."/>
            <person name="Blachly J.S."/>
        </authorList>
    </citation>
    <scope>NUCLEOTIDE SEQUENCE [LARGE SCALE GENOMIC DNA]</scope>
    <source>
        <strain evidence="1">B95-8</strain>
        <tissue evidence="1">Cell line</tissue>
    </source>
</reference>
<sequence length="91" mass="9884">AVRTVTRVVAVAAPPPAVAPPLAVAGISREELRARRWLGLPSARGAGGLSSHERFLAERLELQHHRPEPSLPCCLLLFLRVPWSARPPTLL</sequence>
<feature type="non-terminal residue" evidence="1">
    <location>
        <position position="1"/>
    </location>
</feature>
<dbReference type="EMBL" id="JASSZA010000008">
    <property type="protein sequence ID" value="KAK2103249.1"/>
    <property type="molecule type" value="Genomic_DNA"/>
</dbReference>
<evidence type="ECO:0000313" key="2">
    <source>
        <dbReference type="Proteomes" id="UP001266305"/>
    </source>
</evidence>
<evidence type="ECO:0000313" key="1">
    <source>
        <dbReference type="EMBL" id="KAK2103249.1"/>
    </source>
</evidence>
<feature type="non-terminal residue" evidence="1">
    <location>
        <position position="91"/>
    </location>
</feature>
<dbReference type="Proteomes" id="UP001266305">
    <property type="component" value="Unassembled WGS sequence"/>
</dbReference>
<organism evidence="1 2">
    <name type="scientific">Saguinus oedipus</name>
    <name type="common">Cotton-top tamarin</name>
    <name type="synonym">Oedipomidas oedipus</name>
    <dbReference type="NCBI Taxonomy" id="9490"/>
    <lineage>
        <taxon>Eukaryota</taxon>
        <taxon>Metazoa</taxon>
        <taxon>Chordata</taxon>
        <taxon>Craniata</taxon>
        <taxon>Vertebrata</taxon>
        <taxon>Euteleostomi</taxon>
        <taxon>Mammalia</taxon>
        <taxon>Eutheria</taxon>
        <taxon>Euarchontoglires</taxon>
        <taxon>Primates</taxon>
        <taxon>Haplorrhini</taxon>
        <taxon>Platyrrhini</taxon>
        <taxon>Cebidae</taxon>
        <taxon>Callitrichinae</taxon>
        <taxon>Saguinus</taxon>
    </lineage>
</organism>
<protein>
    <submittedName>
        <fullName evidence="1">Uncharacterized protein</fullName>
    </submittedName>
</protein>
<comment type="caution">
    <text evidence="1">The sequence shown here is derived from an EMBL/GenBank/DDBJ whole genome shotgun (WGS) entry which is preliminary data.</text>
</comment>
<name>A0ABQ9V1J2_SAGOE</name>
<proteinExistence type="predicted"/>
<gene>
    <name evidence="1" type="ORF">P7K49_017105</name>
</gene>